<dbReference type="SUPFAM" id="SSF53041">
    <property type="entry name" value="Resolvase-like"/>
    <property type="match status" value="1"/>
</dbReference>
<dbReference type="GO" id="GO:0003677">
    <property type="term" value="F:DNA binding"/>
    <property type="evidence" value="ECO:0007669"/>
    <property type="project" value="InterPro"/>
</dbReference>
<name>A0A255D8B1_9MYCO</name>
<proteinExistence type="predicted"/>
<dbReference type="InterPro" id="IPR036162">
    <property type="entry name" value="Resolvase-like_N_sf"/>
</dbReference>
<dbReference type="RefSeq" id="WP_094483809.1">
    <property type="nucleotide sequence ID" value="NZ_NOZR01000027.1"/>
</dbReference>
<dbReference type="EMBL" id="NOZR01000027">
    <property type="protein sequence ID" value="OYN75659.1"/>
    <property type="molecule type" value="Genomic_DNA"/>
</dbReference>
<evidence type="ECO:0000313" key="2">
    <source>
        <dbReference type="EMBL" id="OYN75659.1"/>
    </source>
</evidence>
<dbReference type="Gene3D" id="3.40.50.1390">
    <property type="entry name" value="Resolvase, N-terminal catalytic domain"/>
    <property type="match status" value="1"/>
</dbReference>
<accession>A0A255D8B1</accession>
<dbReference type="SMART" id="SM00857">
    <property type="entry name" value="Resolvase"/>
    <property type="match status" value="1"/>
</dbReference>
<dbReference type="Pfam" id="PF00239">
    <property type="entry name" value="Resolvase"/>
    <property type="match status" value="1"/>
</dbReference>
<evidence type="ECO:0000259" key="1">
    <source>
        <dbReference type="PROSITE" id="PS51736"/>
    </source>
</evidence>
<gene>
    <name evidence="2" type="ORF">CG716_24960</name>
</gene>
<reference evidence="2 3" key="1">
    <citation type="submission" date="2017-07" db="EMBL/GenBank/DDBJ databases">
        <title>The new phylogeny of genus Mycobacterium.</title>
        <authorList>
            <person name="Tortoli E."/>
            <person name="Trovato A."/>
            <person name="Cirillo D.M."/>
        </authorList>
    </citation>
    <scope>NUCLEOTIDE SEQUENCE [LARGE SCALE GENOMIC DNA]</scope>
    <source>
        <strain evidence="2 3">ATCC 33027</strain>
    </source>
</reference>
<dbReference type="GO" id="GO:0000150">
    <property type="term" value="F:DNA strand exchange activity"/>
    <property type="evidence" value="ECO:0007669"/>
    <property type="project" value="InterPro"/>
</dbReference>
<dbReference type="InterPro" id="IPR006119">
    <property type="entry name" value="Resolv_N"/>
</dbReference>
<evidence type="ECO:0000313" key="3">
    <source>
        <dbReference type="Proteomes" id="UP000216063"/>
    </source>
</evidence>
<dbReference type="Proteomes" id="UP000216063">
    <property type="component" value="Unassembled WGS sequence"/>
</dbReference>
<sequence>MQLSASEEAGAERIWEDQVSGMRNDRPDLTCLRGYVCRGDALMNWLLDRLNRSREHLLTLVGSLRGAGVKLRSFTESADTTTPGVRRTFHVFGGVDEFARTIATEATATEVANTCVAGRHLGRPGLGSDTIAAHAIDQAGTIRARIAPTVGISRSGVNRCLERAA</sequence>
<feature type="domain" description="Resolvase/invertase-type recombinase catalytic" evidence="1">
    <location>
        <begin position="1"/>
        <end position="118"/>
    </location>
</feature>
<dbReference type="AlphaFoldDB" id="A0A255D8B1"/>
<organism evidence="2 3">
    <name type="scientific">Mycolicibacterium sphagni</name>
    <dbReference type="NCBI Taxonomy" id="1786"/>
    <lineage>
        <taxon>Bacteria</taxon>
        <taxon>Bacillati</taxon>
        <taxon>Actinomycetota</taxon>
        <taxon>Actinomycetes</taxon>
        <taxon>Mycobacteriales</taxon>
        <taxon>Mycobacteriaceae</taxon>
        <taxon>Mycolicibacterium</taxon>
    </lineage>
</organism>
<protein>
    <recommendedName>
        <fullName evidence="1">Resolvase/invertase-type recombinase catalytic domain-containing protein</fullName>
    </recommendedName>
</protein>
<dbReference type="OrthoDB" id="3405463at2"/>
<keyword evidence="3" id="KW-1185">Reference proteome</keyword>
<comment type="caution">
    <text evidence="2">The sequence shown here is derived from an EMBL/GenBank/DDBJ whole genome shotgun (WGS) entry which is preliminary data.</text>
</comment>
<dbReference type="PROSITE" id="PS51736">
    <property type="entry name" value="RECOMBINASES_3"/>
    <property type="match status" value="1"/>
</dbReference>